<proteinExistence type="predicted"/>
<dbReference type="Gene3D" id="3.40.50.1000">
    <property type="entry name" value="HAD superfamily/HAD-like"/>
    <property type="match status" value="1"/>
</dbReference>
<dbReference type="RefSeq" id="WP_183601333.1">
    <property type="nucleotide sequence ID" value="NZ_JACHXK010000007.1"/>
</dbReference>
<dbReference type="EMBL" id="JACHXK010000007">
    <property type="protein sequence ID" value="MBB3111468.1"/>
    <property type="molecule type" value="Genomic_DNA"/>
</dbReference>
<dbReference type="InterPro" id="IPR023214">
    <property type="entry name" value="HAD_sf"/>
</dbReference>
<evidence type="ECO:0000313" key="1">
    <source>
        <dbReference type="EMBL" id="MBB3111468.1"/>
    </source>
</evidence>
<dbReference type="SFLD" id="SFLDS00003">
    <property type="entry name" value="Haloacid_Dehalogenase"/>
    <property type="match status" value="1"/>
</dbReference>
<dbReference type="CDD" id="cd01427">
    <property type="entry name" value="HAD_like"/>
    <property type="match status" value="1"/>
</dbReference>
<dbReference type="GO" id="GO:0008967">
    <property type="term" value="F:phosphoglycolate phosphatase activity"/>
    <property type="evidence" value="ECO:0007669"/>
    <property type="project" value="TreeGrafter"/>
</dbReference>
<keyword evidence="2" id="KW-1185">Reference proteome</keyword>
<evidence type="ECO:0000313" key="2">
    <source>
        <dbReference type="Proteomes" id="UP000570361"/>
    </source>
</evidence>
<dbReference type="Pfam" id="PF00702">
    <property type="entry name" value="Hydrolase"/>
    <property type="match status" value="1"/>
</dbReference>
<accession>A0A7W5AZ60</accession>
<comment type="caution">
    <text evidence="1">The sequence shown here is derived from an EMBL/GenBank/DDBJ whole genome shotgun (WGS) entry which is preliminary data.</text>
</comment>
<protein>
    <submittedName>
        <fullName evidence="1">FMN phosphatase YigB (HAD superfamily)</fullName>
    </submittedName>
</protein>
<dbReference type="AlphaFoldDB" id="A0A7W5AZ60"/>
<dbReference type="GO" id="GO:0006281">
    <property type="term" value="P:DNA repair"/>
    <property type="evidence" value="ECO:0007669"/>
    <property type="project" value="TreeGrafter"/>
</dbReference>
<gene>
    <name evidence="1" type="ORF">FHS18_003536</name>
</gene>
<dbReference type="Proteomes" id="UP000570361">
    <property type="component" value="Unassembled WGS sequence"/>
</dbReference>
<dbReference type="InterPro" id="IPR050155">
    <property type="entry name" value="HAD-like_hydrolase_sf"/>
</dbReference>
<dbReference type="SFLD" id="SFLDG01129">
    <property type="entry name" value="C1.5:_HAD__Beta-PGM__Phosphata"/>
    <property type="match status" value="1"/>
</dbReference>
<reference evidence="1 2" key="1">
    <citation type="submission" date="2020-08" db="EMBL/GenBank/DDBJ databases">
        <title>Genomic Encyclopedia of Type Strains, Phase III (KMG-III): the genomes of soil and plant-associated and newly described type strains.</title>
        <authorList>
            <person name="Whitman W."/>
        </authorList>
    </citation>
    <scope>NUCLEOTIDE SEQUENCE [LARGE SCALE GENOMIC DNA]</scope>
    <source>
        <strain evidence="1 2">CECT 5862</strain>
    </source>
</reference>
<organism evidence="1 2">
    <name type="scientific">Paenibacillus phyllosphaerae</name>
    <dbReference type="NCBI Taxonomy" id="274593"/>
    <lineage>
        <taxon>Bacteria</taxon>
        <taxon>Bacillati</taxon>
        <taxon>Bacillota</taxon>
        <taxon>Bacilli</taxon>
        <taxon>Bacillales</taxon>
        <taxon>Paenibacillaceae</taxon>
        <taxon>Paenibacillus</taxon>
    </lineage>
</organism>
<dbReference type="PANTHER" id="PTHR43434">
    <property type="entry name" value="PHOSPHOGLYCOLATE PHOSPHATASE"/>
    <property type="match status" value="1"/>
</dbReference>
<name>A0A7W5AZ60_9BACL</name>
<dbReference type="PANTHER" id="PTHR43434:SF1">
    <property type="entry name" value="PHOSPHOGLYCOLATE PHOSPHATASE"/>
    <property type="match status" value="1"/>
</dbReference>
<dbReference type="GO" id="GO:0005829">
    <property type="term" value="C:cytosol"/>
    <property type="evidence" value="ECO:0007669"/>
    <property type="project" value="TreeGrafter"/>
</dbReference>
<sequence>MQPNNWLSDLKVIIFDMDGTLYQDHTFMERYIRYLLADTEAEAHMESAVALGTDILSGSHPVQCGHFYHVDEDVVLVRETGRFIQALNWEGNVVPIASGLADAGADESVMMKQLVPFGDPWGVAAVIGRRYKLPERKRQEAFERVRREMVQEPYRFAYSSSLFEALAALTAVDKKIVMTNTYLESGLEFLHYMQIYPLFDEVYCGAEKPDGIAKYMTELLAQGYKPEQILSVGDNPWNDLEPVRQLGGRTCLISPYASAESSKWDIRLTELDELEHLLRLTQQAITRKVSDDGHNRAYQYQQEV</sequence>
<dbReference type="SUPFAM" id="SSF56784">
    <property type="entry name" value="HAD-like"/>
    <property type="match status" value="1"/>
</dbReference>
<dbReference type="InterPro" id="IPR036412">
    <property type="entry name" value="HAD-like_sf"/>
</dbReference>